<dbReference type="InterPro" id="IPR024453">
    <property type="entry name" value="Peptidase_C92"/>
</dbReference>
<keyword evidence="2" id="KW-1185">Reference proteome</keyword>
<dbReference type="InterPro" id="IPR038765">
    <property type="entry name" value="Papain-like_cys_pep_sf"/>
</dbReference>
<dbReference type="Proteomes" id="UP000324233">
    <property type="component" value="Chromosome"/>
</dbReference>
<dbReference type="OrthoDB" id="6534631at2"/>
<evidence type="ECO:0008006" key="3">
    <source>
        <dbReference type="Google" id="ProtNLM"/>
    </source>
</evidence>
<dbReference type="RefSeq" id="WP_148598160.1">
    <property type="nucleotide sequence ID" value="NZ_CP042997.1"/>
</dbReference>
<protein>
    <recommendedName>
        <fullName evidence="3">Permuted papain-like amidase enzyme, YaeF/YiiX, C92 family</fullName>
    </recommendedName>
</protein>
<dbReference type="EMBL" id="CP042997">
    <property type="protein sequence ID" value="QEH38751.1"/>
    <property type="molecule type" value="Genomic_DNA"/>
</dbReference>
<reference evidence="1 2" key="1">
    <citation type="submission" date="2019-08" db="EMBL/GenBank/DDBJ databases">
        <title>Deep-cultivation of Planctomycetes and their phenomic and genomic characterization uncovers novel biology.</title>
        <authorList>
            <person name="Wiegand S."/>
            <person name="Jogler M."/>
            <person name="Boedeker C."/>
            <person name="Pinto D."/>
            <person name="Vollmers J."/>
            <person name="Rivas-Marin E."/>
            <person name="Kohn T."/>
            <person name="Peeters S.H."/>
            <person name="Heuer A."/>
            <person name="Rast P."/>
            <person name="Oberbeckmann S."/>
            <person name="Bunk B."/>
            <person name="Jeske O."/>
            <person name="Meyerdierks A."/>
            <person name="Storesund J.E."/>
            <person name="Kallscheuer N."/>
            <person name="Luecker S."/>
            <person name="Lage O.M."/>
            <person name="Pohl T."/>
            <person name="Merkel B.J."/>
            <person name="Hornburger P."/>
            <person name="Mueller R.-W."/>
            <person name="Bruemmer F."/>
            <person name="Labrenz M."/>
            <person name="Spormann A.M."/>
            <person name="Op den Camp H."/>
            <person name="Overmann J."/>
            <person name="Amann R."/>
            <person name="Jetten M.S.M."/>
            <person name="Mascher T."/>
            <person name="Medema M.H."/>
            <person name="Devos D.P."/>
            <person name="Kaster A.-K."/>
            <person name="Ovreas L."/>
            <person name="Rohde M."/>
            <person name="Galperin M.Y."/>
            <person name="Jogler C."/>
        </authorList>
    </citation>
    <scope>NUCLEOTIDE SEQUENCE [LARGE SCALE GENOMIC DNA]</scope>
    <source>
        <strain evidence="1 2">OJF2</strain>
    </source>
</reference>
<dbReference type="AlphaFoldDB" id="A0A5B9WFK0"/>
<organism evidence="1 2">
    <name type="scientific">Aquisphaera giovannonii</name>
    <dbReference type="NCBI Taxonomy" id="406548"/>
    <lineage>
        <taxon>Bacteria</taxon>
        <taxon>Pseudomonadati</taxon>
        <taxon>Planctomycetota</taxon>
        <taxon>Planctomycetia</taxon>
        <taxon>Isosphaerales</taxon>
        <taxon>Isosphaeraceae</taxon>
        <taxon>Aquisphaera</taxon>
    </lineage>
</organism>
<gene>
    <name evidence="1" type="ORF">OJF2_73570</name>
</gene>
<dbReference type="SUPFAM" id="SSF54001">
    <property type="entry name" value="Cysteine proteinases"/>
    <property type="match status" value="1"/>
</dbReference>
<sequence>MGHRFSERRRYQAGLETMERRDVPAVALAAASPAHILAAAVRADGSGASQPAPTPALGATGAAQLRHPSAHPFSFSIAPDPFKDRPLLNTSDLKVGDILFSTTSADESNLIRKLTNSAYSHAALYIGNGKIIDATSKGVTARELSALTGDATRVGVMRVNGITTAQAFKAYTTAHELVGKGYNYTALGLNAVRKLFDLTNPVSALKRFFLEGYKKGQLPAIGSGYFCSELVIHAYRQANVTVASSRGDSPGGMIDYAMDHSSRFQFVGRLPTGH</sequence>
<accession>A0A5B9WFK0</accession>
<dbReference type="Pfam" id="PF05708">
    <property type="entry name" value="Peptidase_C92"/>
    <property type="match status" value="1"/>
</dbReference>
<name>A0A5B9WFK0_9BACT</name>
<evidence type="ECO:0000313" key="2">
    <source>
        <dbReference type="Proteomes" id="UP000324233"/>
    </source>
</evidence>
<proteinExistence type="predicted"/>
<evidence type="ECO:0000313" key="1">
    <source>
        <dbReference type="EMBL" id="QEH38751.1"/>
    </source>
</evidence>
<dbReference type="Gene3D" id="3.90.1720.10">
    <property type="entry name" value="endopeptidase domain like (from Nostoc punctiforme)"/>
    <property type="match status" value="1"/>
</dbReference>
<dbReference type="KEGG" id="agv:OJF2_73570"/>